<proteinExistence type="inferred from homology"/>
<dbReference type="PROSITE" id="PS00483">
    <property type="entry name" value="DIHYDROOROTASE_2"/>
    <property type="match status" value="1"/>
</dbReference>
<dbReference type="Gene3D" id="3.20.20.140">
    <property type="entry name" value="Metal-dependent hydrolases"/>
    <property type="match status" value="1"/>
</dbReference>
<comment type="cofactor">
    <cofactor evidence="1">
        <name>Zn(2+)</name>
        <dbReference type="ChEBI" id="CHEBI:29105"/>
    </cofactor>
</comment>
<reference evidence="6" key="1">
    <citation type="submission" date="2014-05" db="EMBL/GenBank/DDBJ databases">
        <title>Key roles for freshwater Actinobacteria revealed by deep metagenomic sequencing.</title>
        <authorList>
            <person name="Ghai R."/>
            <person name="Mizuno C.M."/>
            <person name="Picazo A."/>
            <person name="Camacho A."/>
            <person name="Rodriguez-Valera F."/>
        </authorList>
    </citation>
    <scope>NUCLEOTIDE SEQUENCE</scope>
</reference>
<accession>A0A094PX41</accession>
<evidence type="ECO:0000256" key="2">
    <source>
        <dbReference type="ARBA" id="ARBA00022723"/>
    </source>
</evidence>
<keyword evidence="4" id="KW-0665">Pyrimidine biosynthesis</keyword>
<dbReference type="NCBIfam" id="TIGR00857">
    <property type="entry name" value="pyrC_multi"/>
    <property type="match status" value="1"/>
</dbReference>
<comment type="caution">
    <text evidence="6">The sequence shown here is derived from an EMBL/GenBank/DDBJ whole genome shotgun (WGS) entry which is preliminary data.</text>
</comment>
<dbReference type="GO" id="GO:0004038">
    <property type="term" value="F:allantoinase activity"/>
    <property type="evidence" value="ECO:0007669"/>
    <property type="project" value="TreeGrafter"/>
</dbReference>
<evidence type="ECO:0000259" key="5">
    <source>
        <dbReference type="Pfam" id="PF12890"/>
    </source>
</evidence>
<dbReference type="PANTHER" id="PTHR43668:SF2">
    <property type="entry name" value="ALLANTOINASE"/>
    <property type="match status" value="1"/>
</dbReference>
<feature type="domain" description="Dihydroorotase catalytic" evidence="5">
    <location>
        <begin position="59"/>
        <end position="247"/>
    </location>
</feature>
<evidence type="ECO:0000256" key="1">
    <source>
        <dbReference type="ARBA" id="ARBA00001947"/>
    </source>
</evidence>
<protein>
    <recommendedName>
        <fullName evidence="5">Dihydroorotase catalytic domain-containing protein</fullName>
    </recommendedName>
</protein>
<dbReference type="InterPro" id="IPR024403">
    <property type="entry name" value="DHOase_cat"/>
</dbReference>
<name>A0A094PX41_9ZZZZ</name>
<dbReference type="GO" id="GO:0004151">
    <property type="term" value="F:dihydroorotase activity"/>
    <property type="evidence" value="ECO:0007669"/>
    <property type="project" value="InterPro"/>
</dbReference>
<dbReference type="EMBL" id="JNSK01000068">
    <property type="protein sequence ID" value="KGA16355.1"/>
    <property type="molecule type" value="Genomic_DNA"/>
</dbReference>
<dbReference type="SUPFAM" id="SSF51556">
    <property type="entry name" value="Metallo-dependent hydrolases"/>
    <property type="match status" value="1"/>
</dbReference>
<keyword evidence="3" id="KW-0378">Hydrolase</keyword>
<organism evidence="6">
    <name type="scientific">freshwater metagenome</name>
    <dbReference type="NCBI Taxonomy" id="449393"/>
    <lineage>
        <taxon>unclassified sequences</taxon>
        <taxon>metagenomes</taxon>
        <taxon>ecological metagenomes</taxon>
    </lineage>
</organism>
<keyword evidence="2" id="KW-0479">Metal-binding</keyword>
<sequence>MVSEPRDWGNAMTQANYLLKGLTLPDGSKSDIEIRDGKISALSTTLAKAEGVIEVDLSGSVALPGLVDLHTHLREPGKEDAETVLSGSMAAAKGGFVAVSAMANTSPVADTAGVVEQVYALGQSAGFIDVFPIGAVTRGLLGENLSEIGAMADSRARVRIFSDDGNCVFDPLVMRRALEYVKKFDGVIAQHAQEPRLTMGAQMNEGEISSRLGLKGWPAVAEEAIIARDILIADHVKSRLHICHLTTAGGVEIIRWAKARGMDVTAEVTPHHLLLTDESALSYDPIYKVNPPLRTQRDVEALREGLADGTIDIVATDHAPHPAEAKECEWQEAAFGMLGLESALAIVNQTMVASGLMSWEAVADRMSYAPARIGRYSDHGQQIAVGNAANLSVINPTQSIRVDRDRVASRSRNTPFHGMDLQGVVMATFFRGSPTFLNGKLALQGGS</sequence>
<dbReference type="HAMAP" id="MF_00220_B">
    <property type="entry name" value="PyrC_classI_B"/>
    <property type="match status" value="1"/>
</dbReference>
<evidence type="ECO:0000256" key="4">
    <source>
        <dbReference type="ARBA" id="ARBA00022975"/>
    </source>
</evidence>
<dbReference type="GO" id="GO:0006221">
    <property type="term" value="P:pyrimidine nucleotide biosynthetic process"/>
    <property type="evidence" value="ECO:0007669"/>
    <property type="project" value="UniProtKB-KW"/>
</dbReference>
<dbReference type="GO" id="GO:0046872">
    <property type="term" value="F:metal ion binding"/>
    <property type="evidence" value="ECO:0007669"/>
    <property type="project" value="UniProtKB-KW"/>
</dbReference>
<dbReference type="SUPFAM" id="SSF51338">
    <property type="entry name" value="Composite domain of metallo-dependent hydrolases"/>
    <property type="match status" value="1"/>
</dbReference>
<dbReference type="Gene3D" id="2.30.40.10">
    <property type="entry name" value="Urease, subunit C, domain 1"/>
    <property type="match status" value="1"/>
</dbReference>
<dbReference type="InterPro" id="IPR032466">
    <property type="entry name" value="Metal_Hydrolase"/>
</dbReference>
<dbReference type="Pfam" id="PF12890">
    <property type="entry name" value="DHOase"/>
    <property type="match status" value="1"/>
</dbReference>
<dbReference type="InterPro" id="IPR004722">
    <property type="entry name" value="DHOase"/>
</dbReference>
<evidence type="ECO:0000313" key="6">
    <source>
        <dbReference type="EMBL" id="KGA16355.1"/>
    </source>
</evidence>
<evidence type="ECO:0000256" key="3">
    <source>
        <dbReference type="ARBA" id="ARBA00022801"/>
    </source>
</evidence>
<dbReference type="AlphaFoldDB" id="A0A094PX41"/>
<dbReference type="InterPro" id="IPR011059">
    <property type="entry name" value="Metal-dep_hydrolase_composite"/>
</dbReference>
<dbReference type="InterPro" id="IPR002195">
    <property type="entry name" value="Dihydroorotase_CS"/>
</dbReference>
<dbReference type="GO" id="GO:0006145">
    <property type="term" value="P:purine nucleobase catabolic process"/>
    <property type="evidence" value="ECO:0007669"/>
    <property type="project" value="TreeGrafter"/>
</dbReference>
<dbReference type="GO" id="GO:0005737">
    <property type="term" value="C:cytoplasm"/>
    <property type="evidence" value="ECO:0007669"/>
    <property type="project" value="TreeGrafter"/>
</dbReference>
<dbReference type="InterPro" id="IPR050138">
    <property type="entry name" value="DHOase/Allantoinase_Hydrolase"/>
</dbReference>
<dbReference type="NCBIfam" id="NF006836">
    <property type="entry name" value="PRK09357.1-1"/>
    <property type="match status" value="1"/>
</dbReference>
<dbReference type="CDD" id="cd01317">
    <property type="entry name" value="DHOase_IIa"/>
    <property type="match status" value="1"/>
</dbReference>
<dbReference type="PANTHER" id="PTHR43668">
    <property type="entry name" value="ALLANTOINASE"/>
    <property type="match status" value="1"/>
</dbReference>
<gene>
    <name evidence="6" type="ORF">GM50_14715</name>
</gene>